<dbReference type="GO" id="GO:0070987">
    <property type="term" value="P:error-free translesion synthesis"/>
    <property type="evidence" value="ECO:0007669"/>
    <property type="project" value="UniProtKB-ARBA"/>
</dbReference>
<evidence type="ECO:0000256" key="10">
    <source>
        <dbReference type="ARBA" id="ARBA00023242"/>
    </source>
</evidence>
<evidence type="ECO:0000259" key="16">
    <source>
        <dbReference type="PROSITE" id="PS50173"/>
    </source>
</evidence>
<dbReference type="Pfam" id="PF21704">
    <property type="entry name" value="POLH-Rev1_HhH"/>
    <property type="match status" value="1"/>
</dbReference>
<dbReference type="FunFam" id="1.10.150.20:FF:000014">
    <property type="entry name" value="Polymerase (DNA directed), eta"/>
    <property type="match status" value="1"/>
</dbReference>
<dbReference type="GO" id="GO:0005657">
    <property type="term" value="C:replication fork"/>
    <property type="evidence" value="ECO:0007669"/>
    <property type="project" value="UniProtKB-ARBA"/>
</dbReference>
<evidence type="ECO:0000256" key="7">
    <source>
        <dbReference type="ARBA" id="ARBA00022833"/>
    </source>
</evidence>
<feature type="region of interest" description="Disordered" evidence="13">
    <location>
        <begin position="871"/>
        <end position="906"/>
    </location>
</feature>
<evidence type="ECO:0000256" key="12">
    <source>
        <dbReference type="PROSITE-ProRule" id="PRU00042"/>
    </source>
</evidence>
<dbReference type="GO" id="GO:0008270">
    <property type="term" value="F:zinc ion binding"/>
    <property type="evidence" value="ECO:0007669"/>
    <property type="project" value="UniProtKB-KW"/>
</dbReference>
<feature type="domain" description="UmuC" evidence="16">
    <location>
        <begin position="297"/>
        <end position="558"/>
    </location>
</feature>
<evidence type="ECO:0000256" key="3">
    <source>
        <dbReference type="ARBA" id="ARBA00022679"/>
    </source>
</evidence>
<dbReference type="GO" id="GO:0009314">
    <property type="term" value="P:response to radiation"/>
    <property type="evidence" value="ECO:0007669"/>
    <property type="project" value="TreeGrafter"/>
</dbReference>
<evidence type="ECO:0000256" key="14">
    <source>
        <dbReference type="SAM" id="Phobius"/>
    </source>
</evidence>
<comment type="caution">
    <text evidence="18">The sequence shown here is derived from an EMBL/GenBank/DDBJ whole genome shotgun (WGS) entry which is preliminary data.</text>
</comment>
<dbReference type="GO" id="GO:0007064">
    <property type="term" value="P:mitotic sister chromatid cohesion"/>
    <property type="evidence" value="ECO:0007669"/>
    <property type="project" value="UniProtKB-ARBA"/>
</dbReference>
<feature type="region of interest" description="Disordered" evidence="13">
    <location>
        <begin position="171"/>
        <end position="205"/>
    </location>
</feature>
<dbReference type="PROSITE" id="PS50173">
    <property type="entry name" value="UMUC"/>
    <property type="match status" value="1"/>
</dbReference>
<dbReference type="FunFam" id="3.40.1170.60:FF:000008">
    <property type="entry name" value="DNA polymerase eta subunit"/>
    <property type="match status" value="1"/>
</dbReference>
<evidence type="ECO:0000313" key="19">
    <source>
        <dbReference type="Proteomes" id="UP001055219"/>
    </source>
</evidence>
<keyword evidence="9" id="KW-0234">DNA repair</keyword>
<evidence type="ECO:0000256" key="1">
    <source>
        <dbReference type="ARBA" id="ARBA00004123"/>
    </source>
</evidence>
<keyword evidence="5" id="KW-0227">DNA damage</keyword>
<comment type="subcellular location">
    <subcellularLocation>
        <location evidence="2">Mitochondrion</location>
    </subcellularLocation>
    <subcellularLocation>
        <location evidence="1">Nucleus</location>
    </subcellularLocation>
</comment>
<dbReference type="SUPFAM" id="SSF100879">
    <property type="entry name" value="Lesion bypass DNA polymerase (Y-family), little finger domain"/>
    <property type="match status" value="1"/>
</dbReference>
<evidence type="ECO:0000256" key="5">
    <source>
        <dbReference type="ARBA" id="ARBA00022763"/>
    </source>
</evidence>
<evidence type="ECO:0000256" key="11">
    <source>
        <dbReference type="ARBA" id="ARBA00044975"/>
    </source>
</evidence>
<dbReference type="OrthoDB" id="5723at2759"/>
<dbReference type="PROSITE" id="PS00028">
    <property type="entry name" value="ZINC_FINGER_C2H2_1"/>
    <property type="match status" value="1"/>
</dbReference>
<evidence type="ECO:0000256" key="4">
    <source>
        <dbReference type="ARBA" id="ARBA00022723"/>
    </source>
</evidence>
<accession>A0A9Q0BDI2</accession>
<dbReference type="PANTHER" id="PTHR45873:SF1">
    <property type="entry name" value="DNA POLYMERASE ETA"/>
    <property type="match status" value="1"/>
</dbReference>
<dbReference type="Pfam" id="PF11799">
    <property type="entry name" value="IMS_C"/>
    <property type="match status" value="1"/>
</dbReference>
<keyword evidence="8" id="KW-0496">Mitochondrion</keyword>
<dbReference type="GO" id="GO:0005739">
    <property type="term" value="C:mitochondrion"/>
    <property type="evidence" value="ECO:0007669"/>
    <property type="project" value="UniProtKB-SubCell"/>
</dbReference>
<dbReference type="GeneID" id="75834964"/>
<dbReference type="GO" id="GO:0035861">
    <property type="term" value="C:site of double-strand break"/>
    <property type="evidence" value="ECO:0007669"/>
    <property type="project" value="TreeGrafter"/>
</dbReference>
<dbReference type="EMBL" id="JAGIXG020000030">
    <property type="protein sequence ID" value="KAI6780575.1"/>
    <property type="molecule type" value="Genomic_DNA"/>
</dbReference>
<dbReference type="PROSITE" id="PS50216">
    <property type="entry name" value="DHHC"/>
    <property type="match status" value="1"/>
</dbReference>
<dbReference type="Gene3D" id="1.10.150.20">
    <property type="entry name" value="5' to 3' exonuclease, C-terminal subdomain"/>
    <property type="match status" value="1"/>
</dbReference>
<keyword evidence="7" id="KW-0862">Zinc</keyword>
<keyword evidence="14" id="KW-1133">Transmembrane helix</keyword>
<reference evidence="18" key="1">
    <citation type="journal article" date="2021" name="J Fungi (Basel)">
        <title>Genomic and Metabolomic Analyses of the Marine Fungus Emericellopsis cladophorae: Insights into Saltwater Adaptability Mechanisms and Its Biosynthetic Potential.</title>
        <authorList>
            <person name="Goncalves M.F.M."/>
            <person name="Hilario S."/>
            <person name="Van de Peer Y."/>
            <person name="Esteves A.C."/>
            <person name="Alves A."/>
        </authorList>
    </citation>
    <scope>NUCLEOTIDE SEQUENCE</scope>
    <source>
        <strain evidence="18">MUM 19.33</strain>
    </source>
</reference>
<evidence type="ECO:0000256" key="6">
    <source>
        <dbReference type="ARBA" id="ARBA00022771"/>
    </source>
</evidence>
<feature type="region of interest" description="Disordered" evidence="13">
    <location>
        <begin position="744"/>
        <end position="806"/>
    </location>
</feature>
<dbReference type="Gene3D" id="3.30.70.270">
    <property type="match status" value="1"/>
</dbReference>
<keyword evidence="14" id="KW-0472">Membrane</keyword>
<dbReference type="Pfam" id="PF18439">
    <property type="entry name" value="zf_UBZ"/>
    <property type="match status" value="1"/>
</dbReference>
<keyword evidence="10" id="KW-0539">Nucleus</keyword>
<dbReference type="Gene3D" id="3.40.1170.60">
    <property type="match status" value="1"/>
</dbReference>
<feature type="domain" description="UBZ3-type" evidence="17">
    <location>
        <begin position="826"/>
        <end position="861"/>
    </location>
</feature>
<dbReference type="InterPro" id="IPR052230">
    <property type="entry name" value="DNA_polymerase_eta"/>
</dbReference>
<dbReference type="PROSITE" id="PS50157">
    <property type="entry name" value="ZINC_FINGER_C2H2_2"/>
    <property type="match status" value="1"/>
</dbReference>
<dbReference type="InterPro" id="IPR041298">
    <property type="entry name" value="UBZ3"/>
</dbReference>
<name>A0A9Q0BDI2_9HYPO</name>
<evidence type="ECO:0000259" key="17">
    <source>
        <dbReference type="PROSITE" id="PS51907"/>
    </source>
</evidence>
<gene>
    <name evidence="18" type="ORF">J7T54_008493</name>
</gene>
<proteinExistence type="predicted"/>
<protein>
    <recommendedName>
        <fullName evidence="11">DNA polymerase eta</fullName>
    </recommendedName>
</protein>
<dbReference type="GO" id="GO:0005634">
    <property type="term" value="C:nucleus"/>
    <property type="evidence" value="ECO:0007669"/>
    <property type="project" value="UniProtKB-SubCell"/>
</dbReference>
<evidence type="ECO:0000256" key="9">
    <source>
        <dbReference type="ARBA" id="ARBA00023204"/>
    </source>
</evidence>
<dbReference type="FunFam" id="3.30.1490.100:FF:000009">
    <property type="entry name" value="DNA polymerase eta subunit"/>
    <property type="match status" value="1"/>
</dbReference>
<dbReference type="InterPro" id="IPR043128">
    <property type="entry name" value="Rev_trsase/Diguanyl_cyclase"/>
</dbReference>
<reference evidence="18" key="2">
    <citation type="submission" date="2022-07" db="EMBL/GenBank/DDBJ databases">
        <authorList>
            <person name="Goncalves M.F.M."/>
            <person name="Hilario S."/>
            <person name="Van De Peer Y."/>
            <person name="Esteves A.C."/>
            <person name="Alves A."/>
        </authorList>
    </citation>
    <scope>NUCLEOTIDE SEQUENCE</scope>
    <source>
        <strain evidence="18">MUM 19.33</strain>
    </source>
</reference>
<feature type="region of interest" description="Disordered" evidence="13">
    <location>
        <begin position="95"/>
        <end position="121"/>
    </location>
</feature>
<organism evidence="18 19">
    <name type="scientific">Emericellopsis cladophorae</name>
    <dbReference type="NCBI Taxonomy" id="2686198"/>
    <lineage>
        <taxon>Eukaryota</taxon>
        <taxon>Fungi</taxon>
        <taxon>Dikarya</taxon>
        <taxon>Ascomycota</taxon>
        <taxon>Pezizomycotina</taxon>
        <taxon>Sordariomycetes</taxon>
        <taxon>Hypocreomycetidae</taxon>
        <taxon>Hypocreales</taxon>
        <taxon>Bionectriaceae</taxon>
        <taxon>Emericellopsis</taxon>
    </lineage>
</organism>
<evidence type="ECO:0000256" key="13">
    <source>
        <dbReference type="SAM" id="MobiDB-lite"/>
    </source>
</evidence>
<dbReference type="GO" id="GO:0042276">
    <property type="term" value="P:error-prone translesion synthesis"/>
    <property type="evidence" value="ECO:0007669"/>
    <property type="project" value="TreeGrafter"/>
</dbReference>
<dbReference type="PROSITE" id="PS51907">
    <property type="entry name" value="ZF_UBZ3"/>
    <property type="match status" value="1"/>
</dbReference>
<dbReference type="AlphaFoldDB" id="A0A9Q0BDI2"/>
<evidence type="ECO:0000256" key="8">
    <source>
        <dbReference type="ARBA" id="ARBA00023128"/>
    </source>
</evidence>
<dbReference type="RefSeq" id="XP_051361431.1">
    <property type="nucleotide sequence ID" value="XM_051507300.1"/>
</dbReference>
<dbReference type="InterPro" id="IPR036775">
    <property type="entry name" value="DNA_pol_Y-fam_lit_finger_sf"/>
</dbReference>
<feature type="transmembrane region" description="Helical" evidence="14">
    <location>
        <begin position="14"/>
        <end position="40"/>
    </location>
</feature>
<keyword evidence="3" id="KW-0808">Transferase</keyword>
<dbReference type="GO" id="GO:0003684">
    <property type="term" value="F:damaged DNA binding"/>
    <property type="evidence" value="ECO:0007669"/>
    <property type="project" value="InterPro"/>
</dbReference>
<sequence length="906" mass="101142">MPPSEAANRNATRWAIRIVPIVIFGAFGFSAYAVVAHLCVNYLYRQKHQYGTAIVLIVLYAIFYLLTLWSYLRTLIIANTDPAFVPYTERRETAEKERKAAKGNGKAKGGDIESQESWLPADTDPDSPGLEAFYSKDVFICESDGRPRWCSLCWNWKPDRASHSSELERCMSLDRNGEPPPRADRRANVPSESKSTPPSAAKRDAAARKTFALVRTEQGENPFDLGPWRNFKSVMGNSPLEWLLPIWHSPCCNHDSIHSDYEFGPLINELRKRYKLPPPDEDTELASYQTSNPLRVIAHIDLDAFYAQCEMERLGIPEDKPLAVQQWQGLIAINYAARAAGIGRHCNVDEAIKLCPDLIAQHVATWREGDDKWAYRDDSAANIATDKVSLDPYRLQSRRILATIKNALPLDLQKVEKASIDEVFLDLSAQVHSILLERFPELNNPPPYDDPTENLPLPSITALDWEADALIDLDEEEESVDPDWDDVAILIGSQIVRDVRARIRQELGYTCSAGVASNKLISKLGSAFKKPNRQTIVRNRAVALFLRDFKITKMRNLGGKLGEQVVSTFGTDKVKELLDVPLEQMKNKLGADTGLWVYNTTRGIDTTEVNSRTQIKSMLSAKSFRPTISTIEQAERWLRIFSADIFSRLVEEGVLENKRRPRTINLHHRVGGQMHSRQGPIPQGKTLDENSLFELSRDLLRQVIAAGNVWPCANISLSVGGFEDGVKGNMGISAFLVKGEEAESLRSATPEIRPNSAGPDRSTKRRRVGDGNIQRFFGRQTSTAGAITDGTLPDTPSMSRDGSEDQSVDAPQYVCAVQHAEARRCSSPDMLHCSSCKEDFTSAEELQSHQDWHMARSLQDQEERVGSVFANRPAAARSSAPKITGSASKRTRGGKLEQGQSRLNFG</sequence>
<dbReference type="Pfam" id="PF00817">
    <property type="entry name" value="IMS"/>
    <property type="match status" value="1"/>
</dbReference>
<dbReference type="InterPro" id="IPR017961">
    <property type="entry name" value="DNA_pol_Y-fam_little_finger"/>
</dbReference>
<dbReference type="InterPro" id="IPR013087">
    <property type="entry name" value="Znf_C2H2_type"/>
</dbReference>
<feature type="compositionally biased region" description="Low complexity" evidence="13">
    <location>
        <begin position="872"/>
        <end position="881"/>
    </location>
</feature>
<dbReference type="InterPro" id="IPR043502">
    <property type="entry name" value="DNA/RNA_pol_sf"/>
</dbReference>
<keyword evidence="19" id="KW-1185">Reference proteome</keyword>
<keyword evidence="14" id="KW-0812">Transmembrane</keyword>
<dbReference type="GO" id="GO:0006281">
    <property type="term" value="P:DNA repair"/>
    <property type="evidence" value="ECO:0007669"/>
    <property type="project" value="UniProtKB-KW"/>
</dbReference>
<evidence type="ECO:0000259" key="15">
    <source>
        <dbReference type="PROSITE" id="PS50157"/>
    </source>
</evidence>
<keyword evidence="6 12" id="KW-0863">Zinc-finger</keyword>
<dbReference type="Gene3D" id="3.30.1490.100">
    <property type="entry name" value="DNA polymerase, Y-family, little finger domain"/>
    <property type="match status" value="1"/>
</dbReference>
<evidence type="ECO:0000256" key="2">
    <source>
        <dbReference type="ARBA" id="ARBA00004173"/>
    </source>
</evidence>
<dbReference type="SUPFAM" id="SSF56672">
    <property type="entry name" value="DNA/RNA polymerases"/>
    <property type="match status" value="1"/>
</dbReference>
<feature type="domain" description="C2H2-type" evidence="15">
    <location>
        <begin position="831"/>
        <end position="858"/>
    </location>
</feature>
<dbReference type="InterPro" id="IPR001126">
    <property type="entry name" value="UmuC"/>
</dbReference>
<feature type="transmembrane region" description="Helical" evidence="14">
    <location>
        <begin position="52"/>
        <end position="72"/>
    </location>
</feature>
<feature type="compositionally biased region" description="Basic and acidic residues" evidence="13">
    <location>
        <begin position="171"/>
        <end position="187"/>
    </location>
</feature>
<dbReference type="Proteomes" id="UP001055219">
    <property type="component" value="Unassembled WGS sequence"/>
</dbReference>
<evidence type="ECO:0000313" key="18">
    <source>
        <dbReference type="EMBL" id="KAI6780575.1"/>
    </source>
</evidence>
<dbReference type="PANTHER" id="PTHR45873">
    <property type="entry name" value="DNA POLYMERASE ETA"/>
    <property type="match status" value="1"/>
</dbReference>
<dbReference type="GO" id="GO:0003887">
    <property type="term" value="F:DNA-directed DNA polymerase activity"/>
    <property type="evidence" value="ECO:0007669"/>
    <property type="project" value="TreeGrafter"/>
</dbReference>
<keyword evidence="4" id="KW-0479">Metal-binding</keyword>